<comment type="caution">
    <text evidence="3">The sequence shown here is derived from an EMBL/GenBank/DDBJ whole genome shotgun (WGS) entry which is preliminary data.</text>
</comment>
<gene>
    <name evidence="3" type="ORF">GN277_20625</name>
</gene>
<comment type="similarity">
    <text evidence="1">Belongs to the Cu-Zn superoxide dismutase family.</text>
</comment>
<proteinExistence type="inferred from homology"/>
<reference evidence="3 4" key="1">
    <citation type="submission" date="2019-12" db="EMBL/GenBank/DDBJ databases">
        <title>Sporaefaciens musculi gen. nov., sp. nov., a novel bacterium isolated from the caecum of an obese mouse.</title>
        <authorList>
            <person name="Rasmussen T.S."/>
            <person name="Streidl T."/>
            <person name="Hitch T.C.A."/>
            <person name="Wortmann E."/>
            <person name="Deptula P."/>
            <person name="Hansen M."/>
            <person name="Nielsen D.S."/>
            <person name="Clavel T."/>
            <person name="Vogensen F.K."/>
        </authorList>
    </citation>
    <scope>NUCLEOTIDE SEQUENCE [LARGE SCALE GENOMIC DNA]</scope>
    <source>
        <strain evidence="3 4">WCA-9-b2</strain>
    </source>
</reference>
<dbReference type="InterPro" id="IPR036423">
    <property type="entry name" value="SOD-like_Cu/Zn_dom_sf"/>
</dbReference>
<dbReference type="SUPFAM" id="SSF49329">
    <property type="entry name" value="Cu,Zn superoxide dismutase-like"/>
    <property type="match status" value="1"/>
</dbReference>
<sequence length="162" mass="17675">MIDIKENPAAYAVIKGSKKYPDIKGRAAFYDTYGGTVVVATVYGLPQKRGENNGGFHGFHIHEGGTCSGNVQNEFADAKGHYNPGVFPHPEHDGDLPPLLSNNGTAWMAVYTSRFYPEDVIGRTVIIHENADDFHSQPSGDAGEMIACGEIVSWSPDFCRRD</sequence>
<name>A0A7X3SKS3_9FIRM</name>
<accession>A0A7X3SKS3</accession>
<evidence type="ECO:0000313" key="4">
    <source>
        <dbReference type="Proteomes" id="UP000460412"/>
    </source>
</evidence>
<organism evidence="3 4">
    <name type="scientific">Sporofaciens musculi</name>
    <dbReference type="NCBI Taxonomy" id="2681861"/>
    <lineage>
        <taxon>Bacteria</taxon>
        <taxon>Bacillati</taxon>
        <taxon>Bacillota</taxon>
        <taxon>Clostridia</taxon>
        <taxon>Lachnospirales</taxon>
        <taxon>Lachnospiraceae</taxon>
        <taxon>Sporofaciens</taxon>
    </lineage>
</organism>
<dbReference type="Proteomes" id="UP000460412">
    <property type="component" value="Unassembled WGS sequence"/>
</dbReference>
<dbReference type="GO" id="GO:0006801">
    <property type="term" value="P:superoxide metabolic process"/>
    <property type="evidence" value="ECO:0007669"/>
    <property type="project" value="InterPro"/>
</dbReference>
<dbReference type="RefSeq" id="WP_159753158.1">
    <property type="nucleotide sequence ID" value="NZ_CASZNZ010000146.1"/>
</dbReference>
<evidence type="ECO:0000313" key="3">
    <source>
        <dbReference type="EMBL" id="MXP77666.1"/>
    </source>
</evidence>
<dbReference type="InterPro" id="IPR001424">
    <property type="entry name" value="SOD_Cu_Zn_dom"/>
</dbReference>
<evidence type="ECO:0000256" key="1">
    <source>
        <dbReference type="ARBA" id="ARBA00010457"/>
    </source>
</evidence>
<keyword evidence="4" id="KW-1185">Reference proteome</keyword>
<evidence type="ECO:0000259" key="2">
    <source>
        <dbReference type="Pfam" id="PF00080"/>
    </source>
</evidence>
<dbReference type="PANTHER" id="PTHR10003">
    <property type="entry name" value="SUPEROXIDE DISMUTASE CU-ZN -RELATED"/>
    <property type="match status" value="1"/>
</dbReference>
<feature type="domain" description="Superoxide dismutase copper/zinc binding" evidence="2">
    <location>
        <begin position="24"/>
        <end position="151"/>
    </location>
</feature>
<dbReference type="Gene3D" id="2.60.40.200">
    <property type="entry name" value="Superoxide dismutase, copper/zinc binding domain"/>
    <property type="match status" value="1"/>
</dbReference>
<dbReference type="AlphaFoldDB" id="A0A7X3SKS3"/>
<dbReference type="GO" id="GO:0005507">
    <property type="term" value="F:copper ion binding"/>
    <property type="evidence" value="ECO:0007669"/>
    <property type="project" value="InterPro"/>
</dbReference>
<protein>
    <submittedName>
        <fullName evidence="3">Superoxide dismutase family protein</fullName>
    </submittedName>
</protein>
<dbReference type="InterPro" id="IPR024134">
    <property type="entry name" value="SOD_Cu/Zn_/chaperone"/>
</dbReference>
<dbReference type="Pfam" id="PF00080">
    <property type="entry name" value="Sod_Cu"/>
    <property type="match status" value="1"/>
</dbReference>
<dbReference type="EMBL" id="WUQX01000001">
    <property type="protein sequence ID" value="MXP77666.1"/>
    <property type="molecule type" value="Genomic_DNA"/>
</dbReference>